<feature type="compositionally biased region" description="Low complexity" evidence="1">
    <location>
        <begin position="21"/>
        <end position="38"/>
    </location>
</feature>
<evidence type="ECO:0000313" key="2">
    <source>
        <dbReference type="Proteomes" id="UP000887572"/>
    </source>
</evidence>
<evidence type="ECO:0000256" key="1">
    <source>
        <dbReference type="SAM" id="MobiDB-lite"/>
    </source>
</evidence>
<dbReference type="Proteomes" id="UP000887572">
    <property type="component" value="Unplaced"/>
</dbReference>
<evidence type="ECO:0000313" key="3">
    <source>
        <dbReference type="WBParaSite" id="Gr19_v10_g3948.t1"/>
    </source>
</evidence>
<sequence length="421" mass="45860">MALSTTMVSVPHIVFLQKKASSISSPASPTSSVSTTTSHQHHKTAAEANRPIFSSTALPRRRFISRRPTSRYLFNPTSAIKQKNQLAGLGTNPAGSAGGLSGCNLFEESMATANIEIQQAVIGSGNLRVLVGTARSFSSAPRSLSQPSCCGAKARAVSSTIGPPTPFVPFGDLSAHLVPPTSPNNNNNFPLSPAQLVPQIQPNDNVNNLPLPPAAPIPPLNDNGHLPEAQRQIQADQQHVDGEHHNIHEEAIKWYDQHCAGCDRPFKEKNKRRTLSIACHGHHCKRWYHHNIRLPVDRRPGAARAQWTMATHLRRMSVGFAKFALPEELVRVRDALSRTCAAVEGKMPRRTNLQIFFDQHFEPADTNTSTAALFYADKLKPERIRKAALKLLAVECAPSGQLPNSCQTEMGCAHAQIILAA</sequence>
<reference evidence="3" key="1">
    <citation type="submission" date="2022-11" db="UniProtKB">
        <authorList>
            <consortium name="WormBaseParasite"/>
        </authorList>
    </citation>
    <scope>IDENTIFICATION</scope>
</reference>
<organism evidence="2 3">
    <name type="scientific">Globodera rostochiensis</name>
    <name type="common">Golden nematode worm</name>
    <name type="synonym">Heterodera rostochiensis</name>
    <dbReference type="NCBI Taxonomy" id="31243"/>
    <lineage>
        <taxon>Eukaryota</taxon>
        <taxon>Metazoa</taxon>
        <taxon>Ecdysozoa</taxon>
        <taxon>Nematoda</taxon>
        <taxon>Chromadorea</taxon>
        <taxon>Rhabditida</taxon>
        <taxon>Tylenchina</taxon>
        <taxon>Tylenchomorpha</taxon>
        <taxon>Tylenchoidea</taxon>
        <taxon>Heteroderidae</taxon>
        <taxon>Heteroderinae</taxon>
        <taxon>Globodera</taxon>
    </lineage>
</organism>
<proteinExistence type="predicted"/>
<dbReference type="WBParaSite" id="Gr19_v10_g3948.t1">
    <property type="protein sequence ID" value="Gr19_v10_g3948.t1"/>
    <property type="gene ID" value="Gr19_v10_g3948"/>
</dbReference>
<name>A0A914HTY4_GLORO</name>
<feature type="region of interest" description="Disordered" evidence="1">
    <location>
        <begin position="21"/>
        <end position="52"/>
    </location>
</feature>
<protein>
    <submittedName>
        <fullName evidence="3">Uncharacterized protein</fullName>
    </submittedName>
</protein>
<dbReference type="AlphaFoldDB" id="A0A914HTY4"/>
<accession>A0A914HTY4</accession>
<keyword evidence="2" id="KW-1185">Reference proteome</keyword>